<dbReference type="PROSITE" id="PS51257">
    <property type="entry name" value="PROKAR_LIPOPROTEIN"/>
    <property type="match status" value="1"/>
</dbReference>
<dbReference type="RefSeq" id="WP_017713212.1">
    <property type="nucleotide sequence ID" value="NZ_KB235939.1"/>
</dbReference>
<evidence type="ECO:0000256" key="2">
    <source>
        <dbReference type="ARBA" id="ARBA00023235"/>
    </source>
</evidence>
<dbReference type="eggNOG" id="COG0652">
    <property type="taxonomic scope" value="Bacteria"/>
</dbReference>
<accession>A0A0M2PP73</accession>
<dbReference type="GO" id="GO:0003755">
    <property type="term" value="F:peptidyl-prolyl cis-trans isomerase activity"/>
    <property type="evidence" value="ECO:0007669"/>
    <property type="project" value="UniProtKB-UniRule"/>
</dbReference>
<reference evidence="6" key="1">
    <citation type="submission" date="2012-04" db="EMBL/GenBank/DDBJ databases">
        <authorList>
            <person name="Borisov I.G."/>
            <person name="Ivanikova N.V."/>
            <person name="Pinevich A.V."/>
        </authorList>
    </citation>
    <scope>NUCLEOTIDE SEQUENCE [LARGE SCALE GENOMIC DNA]</scope>
    <source>
        <strain evidence="6">CALU 1027</strain>
    </source>
</reference>
<dbReference type="Proteomes" id="UP000034681">
    <property type="component" value="Unassembled WGS sequence"/>
</dbReference>
<evidence type="ECO:0000259" key="5">
    <source>
        <dbReference type="PROSITE" id="PS50072"/>
    </source>
</evidence>
<keyword evidence="7" id="KW-1185">Reference proteome</keyword>
<feature type="domain" description="PPIase cyclophilin-type" evidence="5">
    <location>
        <begin position="64"/>
        <end position="241"/>
    </location>
</feature>
<evidence type="ECO:0000313" key="6">
    <source>
        <dbReference type="EMBL" id="KKI98074.1"/>
    </source>
</evidence>
<dbReference type="SUPFAM" id="SSF50891">
    <property type="entry name" value="Cyclophilin-like"/>
    <property type="match status" value="1"/>
</dbReference>
<dbReference type="OrthoDB" id="9796864at2"/>
<comment type="similarity">
    <text evidence="3">Belongs to the cyclophilin-type PPIase family.</text>
</comment>
<comment type="caution">
    <text evidence="6">The sequence shown here is derived from an EMBL/GenBank/DDBJ whole genome shotgun (WGS) entry which is preliminary data.</text>
</comment>
<dbReference type="InterPro" id="IPR002130">
    <property type="entry name" value="Cyclophilin-type_PPIase_dom"/>
</dbReference>
<protein>
    <recommendedName>
        <fullName evidence="3">Peptidyl-prolyl cis-trans isomerase</fullName>
        <shortName evidence="3">PPIase</shortName>
        <ecNumber evidence="3">5.2.1.8</ecNumber>
    </recommendedName>
</protein>
<dbReference type="InterPro" id="IPR044665">
    <property type="entry name" value="E_coli_cyclophilin_A-like"/>
</dbReference>
<evidence type="ECO:0000313" key="7">
    <source>
        <dbReference type="Proteomes" id="UP000034681"/>
    </source>
</evidence>
<evidence type="ECO:0000256" key="4">
    <source>
        <dbReference type="SAM" id="MobiDB-lite"/>
    </source>
</evidence>
<evidence type="ECO:0000256" key="1">
    <source>
        <dbReference type="ARBA" id="ARBA00023110"/>
    </source>
</evidence>
<dbReference type="Gene3D" id="2.40.100.10">
    <property type="entry name" value="Cyclophilin-like"/>
    <property type="match status" value="1"/>
</dbReference>
<sequence length="241" mass="25378">MAKSLKPLVWTCVLTAVFLLSGCGIVNGNPNSPTDSTDTAATFQNLPRLTGNATVELMVNGSPIIIEIAGNDAPITAGNFVDLVSKNFYNGLSFHRVVRDPSPFVAQAGDPLSANPSVPLNQLGRGGYKDSNGQERNIPLEILPEGSTTPVYSTTFPAAGIGAKPKLQHSRGAVAMARSQYPDSASSQFYITLGDANFLDGNYAVFGYVTEGMDVVDGIKQGDTIKSARVISGAENLKLPQ</sequence>
<dbReference type="PRINTS" id="PR00153">
    <property type="entry name" value="CSAPPISMRASE"/>
</dbReference>
<evidence type="ECO:0000256" key="3">
    <source>
        <dbReference type="RuleBase" id="RU363019"/>
    </source>
</evidence>
<dbReference type="EC" id="5.2.1.8" evidence="3"/>
<organism evidence="6 7">
    <name type="scientific">Prochlorothrix hollandica PCC 9006 = CALU 1027</name>
    <dbReference type="NCBI Taxonomy" id="317619"/>
    <lineage>
        <taxon>Bacteria</taxon>
        <taxon>Bacillati</taxon>
        <taxon>Cyanobacteriota</taxon>
        <taxon>Cyanophyceae</taxon>
        <taxon>Prochlorotrichales</taxon>
        <taxon>Prochlorotrichaceae</taxon>
        <taxon>Prochlorothrix</taxon>
    </lineage>
</organism>
<dbReference type="PANTHER" id="PTHR43246">
    <property type="entry name" value="PEPTIDYL-PROLYL CIS-TRANS ISOMERASE CYP38, CHLOROPLASTIC"/>
    <property type="match status" value="1"/>
</dbReference>
<dbReference type="PROSITE" id="PS50072">
    <property type="entry name" value="CSA_PPIASE_2"/>
    <property type="match status" value="1"/>
</dbReference>
<feature type="region of interest" description="Disordered" evidence="4">
    <location>
        <begin position="115"/>
        <end position="135"/>
    </location>
</feature>
<proteinExistence type="inferred from homology"/>
<keyword evidence="1 3" id="KW-0697">Rotamase</keyword>
<keyword evidence="2 3" id="KW-0413">Isomerase</keyword>
<dbReference type="InterPro" id="IPR029000">
    <property type="entry name" value="Cyclophilin-like_dom_sf"/>
</dbReference>
<comment type="catalytic activity">
    <reaction evidence="3">
        <text>[protein]-peptidylproline (omega=180) = [protein]-peptidylproline (omega=0)</text>
        <dbReference type="Rhea" id="RHEA:16237"/>
        <dbReference type="Rhea" id="RHEA-COMP:10747"/>
        <dbReference type="Rhea" id="RHEA-COMP:10748"/>
        <dbReference type="ChEBI" id="CHEBI:83833"/>
        <dbReference type="ChEBI" id="CHEBI:83834"/>
        <dbReference type="EC" id="5.2.1.8"/>
    </reaction>
</comment>
<name>A0A0M2PP73_PROHO</name>
<dbReference type="EMBL" id="AJTX02000010">
    <property type="protein sequence ID" value="KKI98074.1"/>
    <property type="molecule type" value="Genomic_DNA"/>
</dbReference>
<comment type="function">
    <text evidence="3">PPIases accelerate the folding of proteins. It catalyzes the cis-trans isomerization of proline imidic peptide bonds in oligopeptides.</text>
</comment>
<dbReference type="Pfam" id="PF00160">
    <property type="entry name" value="Pro_isomerase"/>
    <property type="match status" value="1"/>
</dbReference>
<gene>
    <name evidence="6" type="ORF">PROH_20285</name>
</gene>
<dbReference type="STRING" id="317619.GCA_000332315_02940"/>
<dbReference type="AlphaFoldDB" id="A0A0M2PP73"/>